<dbReference type="EMBL" id="FRBX01000006">
    <property type="protein sequence ID" value="SHN08526.1"/>
    <property type="molecule type" value="Genomic_DNA"/>
</dbReference>
<evidence type="ECO:0000259" key="1">
    <source>
        <dbReference type="PROSITE" id="PS52015"/>
    </source>
</evidence>
<sequence length="422" mass="49269">MKKYIIILLSIISQIGNAQEYKKINSSKLIYKRNGFFAKNSISITNKDGSKLPMGFYETKIEKEKVPIQFYISSKGNVDGLFIIYYYNKSFCKTILKEGAWQSDVYFDSAGKTMDSLHIKNKNIETYNDMLKKWETKSQLVSVHYYFDEKGQIFKEKGKIYKETYQGLKHDLKIYDYYENGALETDETCFYYRKEYDSLGVLTQQIDYNWETKEIQTLGYENRKLAIKKVEFDEDQIWNPDGTITKSKKTQKPNHISKSYIIETEYYPSGKIYRYKKNGESKEYTEDGKEVIYSQTVKGDPEMDNETEPTADEDLENNVYQSGALEIKPEYPNGIDALYKFFHDNFITPEEEGLKGTVYLSFIVEKDGSLSHIKILRDIGYSTGQEAVRVLHKSEKWIPGEQKGKKVRCLYTLPIKIPLQSK</sequence>
<keyword evidence="4" id="KW-1185">Reference proteome</keyword>
<gene>
    <name evidence="2" type="ORF">B0A72_21975</name>
    <name evidence="3" type="ORF">SAMN05444387_4022</name>
</gene>
<organism evidence="2 5">
    <name type="scientific">Flavobacterium pectinovorum</name>
    <dbReference type="NCBI Taxonomy" id="29533"/>
    <lineage>
        <taxon>Bacteria</taxon>
        <taxon>Pseudomonadati</taxon>
        <taxon>Bacteroidota</taxon>
        <taxon>Flavobacteriia</taxon>
        <taxon>Flavobacteriales</taxon>
        <taxon>Flavobacteriaceae</taxon>
        <taxon>Flavobacterium</taxon>
    </lineage>
</organism>
<dbReference type="EMBL" id="MUHB01000027">
    <property type="protein sequence ID" value="OXA99516.1"/>
    <property type="molecule type" value="Genomic_DNA"/>
</dbReference>
<name>A0AB36NV19_9FLAO</name>
<evidence type="ECO:0000313" key="2">
    <source>
        <dbReference type="EMBL" id="OXA99516.1"/>
    </source>
</evidence>
<evidence type="ECO:0000313" key="3">
    <source>
        <dbReference type="EMBL" id="SHN08526.1"/>
    </source>
</evidence>
<comment type="caution">
    <text evidence="2">The sequence shown here is derived from an EMBL/GenBank/DDBJ whole genome shotgun (WGS) entry which is preliminary data.</text>
</comment>
<dbReference type="Gene3D" id="3.30.1150.10">
    <property type="match status" value="1"/>
</dbReference>
<dbReference type="AlphaFoldDB" id="A0AB36NV19"/>
<reference evidence="3 4" key="2">
    <citation type="submission" date="2016-11" db="EMBL/GenBank/DDBJ databases">
        <authorList>
            <person name="Varghese N."/>
            <person name="Submissions S."/>
        </authorList>
    </citation>
    <scope>NUCLEOTIDE SEQUENCE [LARGE SCALE GENOMIC DNA]</scope>
    <source>
        <strain evidence="3 4">DSM 6368</strain>
    </source>
</reference>
<accession>A0AB36NV19</accession>
<dbReference type="Proteomes" id="UP000184216">
    <property type="component" value="Unassembled WGS sequence"/>
</dbReference>
<feature type="domain" description="TonB C-terminal" evidence="1">
    <location>
        <begin position="330"/>
        <end position="422"/>
    </location>
</feature>
<dbReference type="Pfam" id="PF03544">
    <property type="entry name" value="TonB_C"/>
    <property type="match status" value="1"/>
</dbReference>
<protein>
    <submittedName>
        <fullName evidence="3">TonB protein C-terminal</fullName>
    </submittedName>
</protein>
<evidence type="ECO:0000313" key="5">
    <source>
        <dbReference type="Proteomes" id="UP000198431"/>
    </source>
</evidence>
<evidence type="ECO:0000313" key="4">
    <source>
        <dbReference type="Proteomes" id="UP000184216"/>
    </source>
</evidence>
<dbReference type="GO" id="GO:0055085">
    <property type="term" value="P:transmembrane transport"/>
    <property type="evidence" value="ECO:0007669"/>
    <property type="project" value="InterPro"/>
</dbReference>
<proteinExistence type="predicted"/>
<dbReference type="PROSITE" id="PS52015">
    <property type="entry name" value="TONB_CTD"/>
    <property type="match status" value="1"/>
</dbReference>
<dbReference type="InterPro" id="IPR037682">
    <property type="entry name" value="TonB_C"/>
</dbReference>
<dbReference type="SUPFAM" id="SSF74653">
    <property type="entry name" value="TolA/TonB C-terminal domain"/>
    <property type="match status" value="1"/>
</dbReference>
<dbReference type="Proteomes" id="UP000198431">
    <property type="component" value="Unassembled WGS sequence"/>
</dbReference>
<dbReference type="RefSeq" id="WP_073397596.1">
    <property type="nucleotide sequence ID" value="NZ_FRBX01000006.1"/>
</dbReference>
<reference evidence="2 5" key="1">
    <citation type="submission" date="2016-11" db="EMBL/GenBank/DDBJ databases">
        <title>Whole genomes of Flavobacteriaceae.</title>
        <authorList>
            <person name="Stine C."/>
            <person name="Li C."/>
            <person name="Tadesse D."/>
        </authorList>
    </citation>
    <scope>NUCLEOTIDE SEQUENCE [LARGE SCALE GENOMIC DNA]</scope>
    <source>
        <strain evidence="2 5">ATCC 19366</strain>
    </source>
</reference>